<organism evidence="3 4">
    <name type="scientific">Gymnopus androsaceus JB14</name>
    <dbReference type="NCBI Taxonomy" id="1447944"/>
    <lineage>
        <taxon>Eukaryota</taxon>
        <taxon>Fungi</taxon>
        <taxon>Dikarya</taxon>
        <taxon>Basidiomycota</taxon>
        <taxon>Agaricomycotina</taxon>
        <taxon>Agaricomycetes</taxon>
        <taxon>Agaricomycetidae</taxon>
        <taxon>Agaricales</taxon>
        <taxon>Marasmiineae</taxon>
        <taxon>Omphalotaceae</taxon>
        <taxon>Gymnopus</taxon>
    </lineage>
</organism>
<keyword evidence="2" id="KW-0233">DNA recombination</keyword>
<protein>
    <recommendedName>
        <fullName evidence="5">DNA breaking-rejoining enzyme</fullName>
    </recommendedName>
</protein>
<keyword evidence="4" id="KW-1185">Reference proteome</keyword>
<proteinExistence type="predicted"/>
<dbReference type="AlphaFoldDB" id="A0A6A4HE53"/>
<dbReference type="Gene3D" id="1.10.150.130">
    <property type="match status" value="1"/>
</dbReference>
<dbReference type="Gene3D" id="1.10.443.10">
    <property type="entry name" value="Intergrase catalytic core"/>
    <property type="match status" value="1"/>
</dbReference>
<dbReference type="PANTHER" id="PTHR34605:SF4">
    <property type="entry name" value="DNA ADENINE METHYLTRANSFERASE"/>
    <property type="match status" value="1"/>
</dbReference>
<evidence type="ECO:0000256" key="2">
    <source>
        <dbReference type="ARBA" id="ARBA00023172"/>
    </source>
</evidence>
<evidence type="ECO:0008006" key="5">
    <source>
        <dbReference type="Google" id="ProtNLM"/>
    </source>
</evidence>
<dbReference type="Proteomes" id="UP000799118">
    <property type="component" value="Unassembled WGS sequence"/>
</dbReference>
<dbReference type="GO" id="GO:0003677">
    <property type="term" value="F:DNA binding"/>
    <property type="evidence" value="ECO:0007669"/>
    <property type="project" value="UniProtKB-KW"/>
</dbReference>
<name>A0A6A4HE53_9AGAR</name>
<keyword evidence="1" id="KW-0238">DNA-binding</keyword>
<dbReference type="EMBL" id="ML769519">
    <property type="protein sequence ID" value="KAE9396086.1"/>
    <property type="molecule type" value="Genomic_DNA"/>
</dbReference>
<dbReference type="InterPro" id="IPR011010">
    <property type="entry name" value="DNA_brk_join_enz"/>
</dbReference>
<dbReference type="GO" id="GO:0006310">
    <property type="term" value="P:DNA recombination"/>
    <property type="evidence" value="ECO:0007669"/>
    <property type="project" value="UniProtKB-KW"/>
</dbReference>
<dbReference type="InterPro" id="IPR013762">
    <property type="entry name" value="Integrase-like_cat_sf"/>
</dbReference>
<evidence type="ECO:0000313" key="4">
    <source>
        <dbReference type="Proteomes" id="UP000799118"/>
    </source>
</evidence>
<gene>
    <name evidence="3" type="ORF">BT96DRAFT_997006</name>
</gene>
<dbReference type="InterPro" id="IPR010998">
    <property type="entry name" value="Integrase_recombinase_N"/>
</dbReference>
<sequence length="388" mass="43322">MPYNKNLQPLPSAFRPHCLARERLLLWLPLYTPRNESRLPLLQTDLQRVFTVISHAYAPSTLETYGSGLLVFHVFCDQKGVLESQRAPASTLLLSAFVAAMAGSYSGDAIANYMAAVHAWHVLHGIEWAIDKDQLRALYKGSNRLAPPASKRQKRAPYTITFLLAIRSALDLSNPLHAAFWACLTTTFYSTSRLGEFVLPSLQAFDRSRHVTRSDISVTHDRNQLKTTSFHLPSTKCSPIEGEDVSWAKQDGLTDPEAALDHHLAVNNPLSSGEALFSYTHTDGKRRPLTRRNFLKCLAEAGKRAGVDVPPAHGIRIGSVLEYLLRGMPFIVMQVKGRWAGPSFTKYLRQHAEVLAPYMQANSVVLADFTRIAMRPFGKIRISHNGKH</sequence>
<dbReference type="SUPFAM" id="SSF56349">
    <property type="entry name" value="DNA breaking-rejoining enzymes"/>
    <property type="match status" value="1"/>
</dbReference>
<accession>A0A6A4HE53</accession>
<dbReference type="InterPro" id="IPR052925">
    <property type="entry name" value="Phage_Integrase-like_Recomb"/>
</dbReference>
<dbReference type="SUPFAM" id="SSF47823">
    <property type="entry name" value="lambda integrase-like, N-terminal domain"/>
    <property type="match status" value="1"/>
</dbReference>
<reference evidence="3" key="1">
    <citation type="journal article" date="2019" name="Environ. Microbiol.">
        <title>Fungal ecological strategies reflected in gene transcription - a case study of two litter decomposers.</title>
        <authorList>
            <person name="Barbi F."/>
            <person name="Kohler A."/>
            <person name="Barry K."/>
            <person name="Baskaran P."/>
            <person name="Daum C."/>
            <person name="Fauchery L."/>
            <person name="Ihrmark K."/>
            <person name="Kuo A."/>
            <person name="LaButti K."/>
            <person name="Lipzen A."/>
            <person name="Morin E."/>
            <person name="Grigoriev I.V."/>
            <person name="Henrissat B."/>
            <person name="Lindahl B."/>
            <person name="Martin F."/>
        </authorList>
    </citation>
    <scope>NUCLEOTIDE SEQUENCE</scope>
    <source>
        <strain evidence="3">JB14</strain>
    </source>
</reference>
<dbReference type="GO" id="GO:0015074">
    <property type="term" value="P:DNA integration"/>
    <property type="evidence" value="ECO:0007669"/>
    <property type="project" value="InterPro"/>
</dbReference>
<dbReference type="PANTHER" id="PTHR34605">
    <property type="entry name" value="PHAGE_INTEGRASE DOMAIN-CONTAINING PROTEIN"/>
    <property type="match status" value="1"/>
</dbReference>
<dbReference type="OrthoDB" id="2678913at2759"/>
<evidence type="ECO:0000313" key="3">
    <source>
        <dbReference type="EMBL" id="KAE9396086.1"/>
    </source>
</evidence>
<evidence type="ECO:0000256" key="1">
    <source>
        <dbReference type="ARBA" id="ARBA00023125"/>
    </source>
</evidence>